<dbReference type="InterPro" id="IPR008929">
    <property type="entry name" value="Chondroitin_lyas"/>
</dbReference>
<sequence length="631" mass="75177">MKKLRYNGQLLFHLVKNMGLRYILFRIWYEIQRLTGVLQLRFPTKSAARYFISMTDWRNLPVRFFSHDRNLSIEKDVDLNALKHLMDEMRQNRFLFFSSEWFAVKDWHTNPRNGFTYDRAQHWTEIPDFLKEAGDIKYVWEKSRFTFLYDLIRYDLHFEEDQSQLVFSLILDWINENPVNCGPNWKCGQEISLRVLNWVFALHYYRVSDNLTQEIFDQIIGSIYDQMVHVAENISFSRTVVRNNHALTETLALYIIGLLFPFFPESRHWRKKGKEWFETEIEYQIDEEGTFLQFSMNYHRIVVQLLAWAFKLAELNGEHWGENVYDRARKSVKFLHACQDDKSGWLPNYGHNDGALFFPLTSCHFRDFRPQLTALSRLLEMGLGYGNGPWNEESAWLGIEKKPKMVLVRETKWAFPKGGYYLLRDEYSTTFLRCGAYQNRPFQADNLHLDIWVNGKNILRDAGTYSYYTDGQCAEYFSGTIAHNTAMPGNYDQMSKQSRFIWFHWVRKARGVIREEHGFQIIEAEFEGFEHIGRGIIHKRKVMKKIGSLHWQIEDWLENVPAQLPMNQIWHPCEDFSAYYEMKSWDENGSEIFKTISNGWYAEVYGQKAGCRQWIFSTPRKYIKTILRAIN</sequence>
<organism evidence="7 8">
    <name type="scientific">Dyadobacter pollutisoli</name>
    <dbReference type="NCBI Taxonomy" id="2910158"/>
    <lineage>
        <taxon>Bacteria</taxon>
        <taxon>Pseudomonadati</taxon>
        <taxon>Bacteroidota</taxon>
        <taxon>Cytophagia</taxon>
        <taxon>Cytophagales</taxon>
        <taxon>Spirosomataceae</taxon>
        <taxon>Dyadobacter</taxon>
    </lineage>
</organism>
<gene>
    <name evidence="7" type="ORF">ON006_26470</name>
</gene>
<dbReference type="InterPro" id="IPR012480">
    <property type="entry name" value="Hepar_II_III_C"/>
</dbReference>
<evidence type="ECO:0000256" key="4">
    <source>
        <dbReference type="ARBA" id="ARBA00023239"/>
    </source>
</evidence>
<evidence type="ECO:0000313" key="7">
    <source>
        <dbReference type="EMBL" id="WAC11263.1"/>
    </source>
</evidence>
<dbReference type="Pfam" id="PF16889">
    <property type="entry name" value="Hepar_II_III_N"/>
    <property type="match status" value="1"/>
</dbReference>
<evidence type="ECO:0000256" key="3">
    <source>
        <dbReference type="ARBA" id="ARBA00022764"/>
    </source>
</evidence>
<dbReference type="AlphaFoldDB" id="A0A9E8N9J0"/>
<evidence type="ECO:0000313" key="8">
    <source>
        <dbReference type="Proteomes" id="UP001164653"/>
    </source>
</evidence>
<comment type="subcellular location">
    <subcellularLocation>
        <location evidence="1">Periplasm</location>
    </subcellularLocation>
</comment>
<keyword evidence="4 7" id="KW-0456">Lyase</keyword>
<dbReference type="InterPro" id="IPR031680">
    <property type="entry name" value="Hepar_II_III_N"/>
</dbReference>
<dbReference type="Pfam" id="PF07940">
    <property type="entry name" value="Hepar_II_III_C"/>
    <property type="match status" value="1"/>
</dbReference>
<dbReference type="GO" id="GO:0016829">
    <property type="term" value="F:lyase activity"/>
    <property type="evidence" value="ECO:0007669"/>
    <property type="project" value="UniProtKB-KW"/>
</dbReference>
<evidence type="ECO:0000259" key="5">
    <source>
        <dbReference type="Pfam" id="PF07940"/>
    </source>
</evidence>
<evidence type="ECO:0000256" key="1">
    <source>
        <dbReference type="ARBA" id="ARBA00004418"/>
    </source>
</evidence>
<evidence type="ECO:0000259" key="6">
    <source>
        <dbReference type="Pfam" id="PF16889"/>
    </source>
</evidence>
<reference evidence="7" key="1">
    <citation type="submission" date="2022-11" db="EMBL/GenBank/DDBJ databases">
        <title>Dyadobacter pollutisoli sp. nov., isolated from plastic dumped soil.</title>
        <authorList>
            <person name="Kim J.M."/>
            <person name="Kim K.R."/>
            <person name="Lee J.K."/>
            <person name="Hao L."/>
            <person name="Jeon C.O."/>
        </authorList>
    </citation>
    <scope>NUCLEOTIDE SEQUENCE</scope>
    <source>
        <strain evidence="7">U1</strain>
    </source>
</reference>
<dbReference type="PANTHER" id="PTHR39210:SF1">
    <property type="entry name" value="HEPARIN-SULFATE LYASE"/>
    <property type="match status" value="1"/>
</dbReference>
<dbReference type="PANTHER" id="PTHR39210">
    <property type="entry name" value="HEPARIN-SULFATE LYASE"/>
    <property type="match status" value="1"/>
</dbReference>
<proteinExistence type="predicted"/>
<dbReference type="RefSeq" id="WP_244821196.1">
    <property type="nucleotide sequence ID" value="NZ_CP112998.1"/>
</dbReference>
<evidence type="ECO:0000256" key="2">
    <source>
        <dbReference type="ARBA" id="ARBA00022729"/>
    </source>
</evidence>
<keyword evidence="8" id="KW-1185">Reference proteome</keyword>
<protein>
    <submittedName>
        <fullName evidence="7">Alginate lyase family protein</fullName>
    </submittedName>
</protein>
<dbReference type="SUPFAM" id="SSF48230">
    <property type="entry name" value="Chondroitin AC/alginate lyase"/>
    <property type="match status" value="1"/>
</dbReference>
<dbReference type="Proteomes" id="UP001164653">
    <property type="component" value="Chromosome"/>
</dbReference>
<feature type="domain" description="Heparin-sulfate lyase N-terminal" evidence="6">
    <location>
        <begin position="113"/>
        <end position="318"/>
    </location>
</feature>
<dbReference type="KEGG" id="dpf:ON006_26470"/>
<keyword evidence="2" id="KW-0732">Signal</keyword>
<dbReference type="GO" id="GO:0042597">
    <property type="term" value="C:periplasmic space"/>
    <property type="evidence" value="ECO:0007669"/>
    <property type="project" value="UniProtKB-SubCell"/>
</dbReference>
<dbReference type="Gene3D" id="1.50.10.100">
    <property type="entry name" value="Chondroitin AC/alginate lyase"/>
    <property type="match status" value="1"/>
</dbReference>
<dbReference type="Gene3D" id="2.70.98.70">
    <property type="match status" value="1"/>
</dbReference>
<name>A0A9E8N9J0_9BACT</name>
<dbReference type="EMBL" id="CP112998">
    <property type="protein sequence ID" value="WAC11263.1"/>
    <property type="molecule type" value="Genomic_DNA"/>
</dbReference>
<feature type="domain" description="Heparinase II/III-like C-terminal" evidence="5">
    <location>
        <begin position="411"/>
        <end position="611"/>
    </location>
</feature>
<keyword evidence="3" id="KW-0574">Periplasm</keyword>
<accession>A0A9E8N9J0</accession>